<organism evidence="2 3">
    <name type="scientific">Arctia plantaginis</name>
    <name type="common">Wood tiger moth</name>
    <name type="synonym">Phalaena plantaginis</name>
    <dbReference type="NCBI Taxonomy" id="874455"/>
    <lineage>
        <taxon>Eukaryota</taxon>
        <taxon>Metazoa</taxon>
        <taxon>Ecdysozoa</taxon>
        <taxon>Arthropoda</taxon>
        <taxon>Hexapoda</taxon>
        <taxon>Insecta</taxon>
        <taxon>Pterygota</taxon>
        <taxon>Neoptera</taxon>
        <taxon>Endopterygota</taxon>
        <taxon>Lepidoptera</taxon>
        <taxon>Glossata</taxon>
        <taxon>Ditrysia</taxon>
        <taxon>Noctuoidea</taxon>
        <taxon>Erebidae</taxon>
        <taxon>Arctiinae</taxon>
        <taxon>Arctia</taxon>
    </lineage>
</organism>
<dbReference type="Proteomes" id="UP000494256">
    <property type="component" value="Unassembled WGS sequence"/>
</dbReference>
<feature type="compositionally biased region" description="Low complexity" evidence="1">
    <location>
        <begin position="55"/>
        <end position="65"/>
    </location>
</feature>
<evidence type="ECO:0000313" key="2">
    <source>
        <dbReference type="EMBL" id="CAB3231210.1"/>
    </source>
</evidence>
<dbReference type="OrthoDB" id="10252102at2759"/>
<accession>A0A8S0ZDW3</accession>
<dbReference type="AlphaFoldDB" id="A0A8S0ZDW3"/>
<dbReference type="EMBL" id="CADEBD010000288">
    <property type="protein sequence ID" value="CAB3231210.1"/>
    <property type="molecule type" value="Genomic_DNA"/>
</dbReference>
<sequence length="71" mass="7572">MEMKRIRCDDRARSGVERGEPGAEPRARRRGGAQQRLPVRAQVLSAGNQAPSPERGGAAARSSASPCALRC</sequence>
<proteinExistence type="predicted"/>
<feature type="compositionally biased region" description="Basic and acidic residues" evidence="1">
    <location>
        <begin position="1"/>
        <end position="26"/>
    </location>
</feature>
<reference evidence="2 3" key="1">
    <citation type="submission" date="2020-04" db="EMBL/GenBank/DDBJ databases">
        <authorList>
            <person name="Wallbank WR R."/>
            <person name="Pardo Diaz C."/>
            <person name="Kozak K."/>
            <person name="Martin S."/>
            <person name="Jiggins C."/>
            <person name="Moest M."/>
            <person name="Warren A I."/>
            <person name="Byers J.R.P. K."/>
            <person name="Montejo-Kovacevich G."/>
            <person name="Yen C E."/>
        </authorList>
    </citation>
    <scope>NUCLEOTIDE SEQUENCE [LARGE SCALE GENOMIC DNA]</scope>
</reference>
<evidence type="ECO:0000313" key="3">
    <source>
        <dbReference type="Proteomes" id="UP000494256"/>
    </source>
</evidence>
<feature type="region of interest" description="Disordered" evidence="1">
    <location>
        <begin position="1"/>
        <end position="71"/>
    </location>
</feature>
<protein>
    <submittedName>
        <fullName evidence="2">Uncharacterized protein</fullName>
    </submittedName>
</protein>
<name>A0A8S0ZDW3_ARCPL</name>
<evidence type="ECO:0000256" key="1">
    <source>
        <dbReference type="SAM" id="MobiDB-lite"/>
    </source>
</evidence>
<gene>
    <name evidence="2" type="ORF">APLA_LOCUS5051</name>
</gene>
<comment type="caution">
    <text evidence="2">The sequence shown here is derived from an EMBL/GenBank/DDBJ whole genome shotgun (WGS) entry which is preliminary data.</text>
</comment>